<name>Q5QLT7_ORYSJ</name>
<gene>
    <name evidence="1" type="ORF">B1088C09.45</name>
    <name evidence="2" type="ORF">P0446G04.18</name>
</gene>
<evidence type="ECO:0000313" key="1">
    <source>
        <dbReference type="EMBL" id="BAD73634.1"/>
    </source>
</evidence>
<protein>
    <submittedName>
        <fullName evidence="1">Uncharacterized protein</fullName>
    </submittedName>
</protein>
<accession>Q5QLT7</accession>
<evidence type="ECO:0000313" key="3">
    <source>
        <dbReference type="Proteomes" id="UP000000763"/>
    </source>
</evidence>
<dbReference type="AlphaFoldDB" id="Q5QLT7"/>
<reference evidence="3" key="3">
    <citation type="journal article" date="2008" name="Nucleic Acids Res.">
        <title>The rice annotation project database (RAP-DB): 2008 update.</title>
        <authorList>
            <consortium name="The rice annotation project (RAP)"/>
        </authorList>
    </citation>
    <scope>GENOME REANNOTATION</scope>
    <source>
        <strain evidence="3">cv. Nipponbare</strain>
    </source>
</reference>
<dbReference type="Proteomes" id="UP000000763">
    <property type="component" value="Chromosome 1"/>
</dbReference>
<organism evidence="1">
    <name type="scientific">Oryza sativa subsp. japonica</name>
    <name type="common">Rice</name>
    <dbReference type="NCBI Taxonomy" id="39947"/>
    <lineage>
        <taxon>Eukaryota</taxon>
        <taxon>Viridiplantae</taxon>
        <taxon>Streptophyta</taxon>
        <taxon>Embryophyta</taxon>
        <taxon>Tracheophyta</taxon>
        <taxon>Spermatophyta</taxon>
        <taxon>Magnoliopsida</taxon>
        <taxon>Liliopsida</taxon>
        <taxon>Poales</taxon>
        <taxon>Poaceae</taxon>
        <taxon>BOP clade</taxon>
        <taxon>Oryzoideae</taxon>
        <taxon>Oryzeae</taxon>
        <taxon>Oryzinae</taxon>
        <taxon>Oryza</taxon>
        <taxon>Oryza sativa</taxon>
    </lineage>
</organism>
<reference evidence="1" key="1">
    <citation type="journal article" date="2002" name="Nature">
        <title>The genome sequence and structure of rice chromosome 1.</title>
        <authorList>
            <person name="Sasaki T."/>
            <person name="Matsumoto T."/>
            <person name="Yamamoto K."/>
            <person name="Sakata K."/>
            <person name="Baba T."/>
            <person name="Katayose Y."/>
            <person name="Wu J."/>
            <person name="Niimura Y."/>
            <person name="Cheng Z."/>
            <person name="Nagamura Y."/>
            <person name="Antonio B.A."/>
            <person name="Kanamori H."/>
            <person name="Hosokawa S."/>
            <person name="Masukawa M."/>
            <person name="Arikawa K."/>
            <person name="Chiden Y."/>
            <person name="Hayashi M."/>
            <person name="Okamoto M."/>
            <person name="Ando T."/>
            <person name="Aoki H."/>
            <person name="Arita K."/>
            <person name="Hamada M."/>
            <person name="Harada C."/>
            <person name="Hijishita S."/>
            <person name="Honda M."/>
            <person name="Ichikawa Y."/>
            <person name="Idonuma A."/>
            <person name="Iijima M."/>
            <person name="Ikeda M."/>
            <person name="Ikeno M."/>
            <person name="Itoh S."/>
            <person name="Itoh T."/>
            <person name="Itoh Y."/>
            <person name="Itoh Y."/>
            <person name="Iwabuchi A."/>
            <person name="Kamiya K."/>
            <person name="Karasawa W."/>
            <person name="Katagiri S."/>
            <person name="Kikuta A."/>
            <person name="Kobayashi N."/>
            <person name="Kono I."/>
            <person name="Machita K."/>
            <person name="Maehara T."/>
            <person name="Mizuno H."/>
            <person name="Mizubayashi T."/>
            <person name="Mukai Y."/>
            <person name="Nagasaki H."/>
            <person name="Nakashima M."/>
            <person name="Nakama Y."/>
            <person name="Nakamichi Y."/>
            <person name="Nakamura M."/>
            <person name="Namiki N."/>
            <person name="Negishi M."/>
            <person name="Ohta I."/>
            <person name="Ono N."/>
            <person name="Saji S."/>
            <person name="Sakai K."/>
            <person name="Shibata M."/>
            <person name="Shimokawa T."/>
            <person name="Shomura A."/>
            <person name="Song J."/>
            <person name="Takazaki Y."/>
            <person name="Terasawa K."/>
            <person name="Tsuji K."/>
            <person name="Waki K."/>
            <person name="Yamagata H."/>
            <person name="Yamane H."/>
            <person name="Yoshiki S."/>
            <person name="Yoshihara R."/>
            <person name="Yukawa K."/>
            <person name="Zhong H."/>
            <person name="Iwama H."/>
            <person name="Endo T."/>
            <person name="Ito H."/>
            <person name="Hahn J.H."/>
            <person name="Kim H.I."/>
            <person name="Eun M.Y."/>
            <person name="Yano M."/>
            <person name="Jiang J."/>
            <person name="Gojobori T."/>
        </authorList>
    </citation>
    <scope>NUCLEOTIDE SEQUENCE</scope>
</reference>
<reference evidence="3" key="2">
    <citation type="journal article" date="2005" name="Nature">
        <title>The map-based sequence of the rice genome.</title>
        <authorList>
            <consortium name="International rice genome sequencing project (IRGSP)"/>
            <person name="Matsumoto T."/>
            <person name="Wu J."/>
            <person name="Kanamori H."/>
            <person name="Katayose Y."/>
            <person name="Fujisawa M."/>
            <person name="Namiki N."/>
            <person name="Mizuno H."/>
            <person name="Yamamoto K."/>
            <person name="Antonio B.A."/>
            <person name="Baba T."/>
            <person name="Sakata K."/>
            <person name="Nagamura Y."/>
            <person name="Aoki H."/>
            <person name="Arikawa K."/>
            <person name="Arita K."/>
            <person name="Bito T."/>
            <person name="Chiden Y."/>
            <person name="Fujitsuka N."/>
            <person name="Fukunaka R."/>
            <person name="Hamada M."/>
            <person name="Harada C."/>
            <person name="Hayashi A."/>
            <person name="Hijishita S."/>
            <person name="Honda M."/>
            <person name="Hosokawa S."/>
            <person name="Ichikawa Y."/>
            <person name="Idonuma A."/>
            <person name="Iijima M."/>
            <person name="Ikeda M."/>
            <person name="Ikeno M."/>
            <person name="Ito K."/>
            <person name="Ito S."/>
            <person name="Ito T."/>
            <person name="Ito Y."/>
            <person name="Ito Y."/>
            <person name="Iwabuchi A."/>
            <person name="Kamiya K."/>
            <person name="Karasawa W."/>
            <person name="Kurita K."/>
            <person name="Katagiri S."/>
            <person name="Kikuta A."/>
            <person name="Kobayashi H."/>
            <person name="Kobayashi N."/>
            <person name="Machita K."/>
            <person name="Maehara T."/>
            <person name="Masukawa M."/>
            <person name="Mizubayashi T."/>
            <person name="Mukai Y."/>
            <person name="Nagasaki H."/>
            <person name="Nagata Y."/>
            <person name="Naito S."/>
            <person name="Nakashima M."/>
            <person name="Nakama Y."/>
            <person name="Nakamichi Y."/>
            <person name="Nakamura M."/>
            <person name="Meguro A."/>
            <person name="Negishi M."/>
            <person name="Ohta I."/>
            <person name="Ohta T."/>
            <person name="Okamoto M."/>
            <person name="Ono N."/>
            <person name="Saji S."/>
            <person name="Sakaguchi M."/>
            <person name="Sakai K."/>
            <person name="Shibata M."/>
            <person name="Shimokawa T."/>
            <person name="Song J."/>
            <person name="Takazaki Y."/>
            <person name="Terasawa K."/>
            <person name="Tsugane M."/>
            <person name="Tsuji K."/>
            <person name="Ueda S."/>
            <person name="Waki K."/>
            <person name="Yamagata H."/>
            <person name="Yamamoto M."/>
            <person name="Yamamoto S."/>
            <person name="Yamane H."/>
            <person name="Yoshiki S."/>
            <person name="Yoshihara R."/>
            <person name="Yukawa K."/>
            <person name="Zhong H."/>
            <person name="Yano M."/>
            <person name="Yuan Q."/>
            <person name="Ouyang S."/>
            <person name="Liu J."/>
            <person name="Jones K.M."/>
            <person name="Gansberger K."/>
            <person name="Moffat K."/>
            <person name="Hill J."/>
            <person name="Bera J."/>
            <person name="Fadrosh D."/>
            <person name="Jin S."/>
            <person name="Johri S."/>
            <person name="Kim M."/>
            <person name="Overton L."/>
            <person name="Reardon M."/>
            <person name="Tsitrin T."/>
            <person name="Vuong H."/>
            <person name="Weaver B."/>
            <person name="Ciecko A."/>
            <person name="Tallon L."/>
            <person name="Jackson J."/>
            <person name="Pai G."/>
            <person name="Aken S.V."/>
            <person name="Utterback T."/>
            <person name="Reidmuller S."/>
            <person name="Feldblyum T."/>
            <person name="Hsiao J."/>
            <person name="Zismann V."/>
            <person name="Iobst S."/>
            <person name="de Vazeille A.R."/>
            <person name="Buell C.R."/>
            <person name="Ying K."/>
            <person name="Li Y."/>
            <person name="Lu T."/>
            <person name="Huang Y."/>
            <person name="Zhao Q."/>
            <person name="Feng Q."/>
            <person name="Zhang L."/>
            <person name="Zhu J."/>
            <person name="Weng Q."/>
            <person name="Mu J."/>
            <person name="Lu Y."/>
            <person name="Fan D."/>
            <person name="Liu Y."/>
            <person name="Guan J."/>
            <person name="Zhang Y."/>
            <person name="Yu S."/>
            <person name="Liu X."/>
            <person name="Zhang Y."/>
            <person name="Hong G."/>
            <person name="Han B."/>
            <person name="Choisne N."/>
            <person name="Demange N."/>
            <person name="Orjeda G."/>
            <person name="Samain S."/>
            <person name="Cattolico L."/>
            <person name="Pelletier E."/>
            <person name="Couloux A."/>
            <person name="Segurens B."/>
            <person name="Wincker P."/>
            <person name="D'Hont A."/>
            <person name="Scarpelli C."/>
            <person name="Weissenbach J."/>
            <person name="Salanoubat M."/>
            <person name="Quetier F."/>
            <person name="Yu Y."/>
            <person name="Kim H.R."/>
            <person name="Rambo T."/>
            <person name="Currie J."/>
            <person name="Collura K."/>
            <person name="Luo M."/>
            <person name="Yang T."/>
            <person name="Ammiraju J.S.S."/>
            <person name="Engler F."/>
            <person name="Soderlund C."/>
            <person name="Wing R.A."/>
            <person name="Palmer L.E."/>
            <person name="de la Bastide M."/>
            <person name="Spiegel L."/>
            <person name="Nascimento L."/>
            <person name="Zutavern T."/>
            <person name="O'Shaughnessy A."/>
            <person name="Dike S."/>
            <person name="Dedhia N."/>
            <person name="Preston R."/>
            <person name="Balija V."/>
            <person name="McCombie W.R."/>
            <person name="Chow T."/>
            <person name="Chen H."/>
            <person name="Chung M."/>
            <person name="Chen C."/>
            <person name="Shaw J."/>
            <person name="Wu H."/>
            <person name="Hsiao K."/>
            <person name="Chao Y."/>
            <person name="Chu M."/>
            <person name="Cheng C."/>
            <person name="Hour A."/>
            <person name="Lee P."/>
            <person name="Lin S."/>
            <person name="Lin Y."/>
            <person name="Liou J."/>
            <person name="Liu S."/>
            <person name="Hsing Y."/>
            <person name="Raghuvanshi S."/>
            <person name="Mohanty A."/>
            <person name="Bharti A.K."/>
            <person name="Gaur A."/>
            <person name="Gupta V."/>
            <person name="Kumar D."/>
            <person name="Ravi V."/>
            <person name="Vij S."/>
            <person name="Kapur A."/>
            <person name="Khurana P."/>
            <person name="Khurana P."/>
            <person name="Khurana J.P."/>
            <person name="Tyagi A.K."/>
            <person name="Gaikwad K."/>
            <person name="Singh A."/>
            <person name="Dalal V."/>
            <person name="Srivastava S."/>
            <person name="Dixit A."/>
            <person name="Pal A.K."/>
            <person name="Ghazi I.A."/>
            <person name="Yadav M."/>
            <person name="Pandit A."/>
            <person name="Bhargava A."/>
            <person name="Sureshbabu K."/>
            <person name="Batra K."/>
            <person name="Sharma T.R."/>
            <person name="Mohapatra T."/>
            <person name="Singh N.K."/>
            <person name="Messing J."/>
            <person name="Nelson A.B."/>
            <person name="Fuks G."/>
            <person name="Kavchok S."/>
            <person name="Keizer G."/>
            <person name="Linton E."/>
            <person name="Llaca V."/>
            <person name="Song R."/>
            <person name="Tanyolac B."/>
            <person name="Young S."/>
            <person name="Ho-Il K."/>
            <person name="Hahn J.H."/>
            <person name="Sangsakoo G."/>
            <person name="Vanavichit A."/>
            <person name="de Mattos Luiz.A.T."/>
            <person name="Zimmer P.D."/>
            <person name="Malone G."/>
            <person name="Dellagostin O."/>
            <person name="de Oliveira A.C."/>
            <person name="Bevan M."/>
            <person name="Bancroft I."/>
            <person name="Minx P."/>
            <person name="Cordum H."/>
            <person name="Wilson R."/>
            <person name="Cheng Z."/>
            <person name="Jin W."/>
            <person name="Jiang J."/>
            <person name="Leong S.A."/>
            <person name="Iwama H."/>
            <person name="Gojobori T."/>
            <person name="Itoh T."/>
            <person name="Niimura Y."/>
            <person name="Fujii Y."/>
            <person name="Habara T."/>
            <person name="Sakai H."/>
            <person name="Sato Y."/>
            <person name="Wilson G."/>
            <person name="Kumar K."/>
            <person name="McCouch S."/>
            <person name="Juretic N."/>
            <person name="Hoen D."/>
            <person name="Wright S."/>
            <person name="Bruskiewich R."/>
            <person name="Bureau T."/>
            <person name="Miyao A."/>
            <person name="Hirochika H."/>
            <person name="Nishikawa T."/>
            <person name="Kadowaki K."/>
            <person name="Sugiura M."/>
            <person name="Burr B."/>
            <person name="Sasaki T."/>
        </authorList>
    </citation>
    <scope>NUCLEOTIDE SEQUENCE [LARGE SCALE GENOMIC DNA]</scope>
    <source>
        <strain evidence="3">cv. Nipponbare</strain>
    </source>
</reference>
<sequence length="61" mass="7475">MEGRWRWRGRKKMRDKFCQKTIPLEEVSKSSLQEEIFVNNVTICYPRKKRRRTETNVSMLV</sequence>
<dbReference type="EMBL" id="AP003252">
    <property type="protein sequence ID" value="BAD81846.1"/>
    <property type="molecule type" value="Genomic_DNA"/>
</dbReference>
<evidence type="ECO:0000313" key="2">
    <source>
        <dbReference type="EMBL" id="BAD81846.1"/>
    </source>
</evidence>
<dbReference type="EMBL" id="AP003734">
    <property type="protein sequence ID" value="BAD73634.1"/>
    <property type="molecule type" value="Genomic_DNA"/>
</dbReference>
<proteinExistence type="predicted"/>
<dbReference type="Proteomes" id="UP000817658">
    <property type="component" value="Chromosome 1"/>
</dbReference>